<dbReference type="Proteomes" id="UP001631969">
    <property type="component" value="Unassembled WGS sequence"/>
</dbReference>
<accession>A0ACC7NTJ8</accession>
<evidence type="ECO:0000313" key="2">
    <source>
        <dbReference type="Proteomes" id="UP001631969"/>
    </source>
</evidence>
<evidence type="ECO:0000313" key="1">
    <source>
        <dbReference type="EMBL" id="MFM9326669.1"/>
    </source>
</evidence>
<keyword evidence="2" id="KW-1185">Reference proteome</keyword>
<organism evidence="1 2">
    <name type="scientific">Paenibacillus mesotrionivorans</name>
    <dbReference type="NCBI Taxonomy" id="3160968"/>
    <lineage>
        <taxon>Bacteria</taxon>
        <taxon>Bacillati</taxon>
        <taxon>Bacillota</taxon>
        <taxon>Bacilli</taxon>
        <taxon>Bacillales</taxon>
        <taxon>Paenibacillaceae</taxon>
        <taxon>Paenibacillus</taxon>
    </lineage>
</organism>
<reference evidence="1" key="1">
    <citation type="submission" date="2024-12" db="EMBL/GenBank/DDBJ databases">
        <authorList>
            <person name="Wu N."/>
        </authorList>
    </citation>
    <scope>NUCLEOTIDE SEQUENCE</scope>
    <source>
        <strain evidence="1">P15</strain>
    </source>
</reference>
<dbReference type="EMBL" id="JBJURJ010000001">
    <property type="protein sequence ID" value="MFM9326669.1"/>
    <property type="molecule type" value="Genomic_DNA"/>
</dbReference>
<comment type="caution">
    <text evidence="1">The sequence shown here is derived from an EMBL/GenBank/DDBJ whole genome shotgun (WGS) entry which is preliminary data.</text>
</comment>
<sequence length="214" mass="24250">MAQDECFDIFDEHMNPIGMASRREAHEQGMWHRTFHCWVLRKGSSGWEILLQLRHKDKDTYPGLLDVSSAGHLLAGEQVEDGVRELEEELGIGVPYSELFFASVSADETFLPDGWIDREFSYIHLYACALPLEAYKLQPEEVSGLLAVPVEEWEALVRGNAESASAHGIIYDEWGHSPQKVGRRITLEDMTPNSQSYYDKLLAGIGQLTRGRNR</sequence>
<proteinExistence type="predicted"/>
<keyword evidence="1" id="KW-0378">Hydrolase</keyword>
<gene>
    <name evidence="1" type="ORF">ACI1P1_00015</name>
</gene>
<name>A0ACC7NTJ8_9BACL</name>
<protein>
    <submittedName>
        <fullName evidence="1">NUDIX hydrolase</fullName>
    </submittedName>
</protein>